<keyword evidence="3" id="KW-1185">Reference proteome</keyword>
<reference evidence="2" key="1">
    <citation type="submission" date="2020-08" db="EMBL/GenBank/DDBJ databases">
        <title>Multicomponent nature underlies the extraordinary mechanical properties of spider dragline silk.</title>
        <authorList>
            <person name="Kono N."/>
            <person name="Nakamura H."/>
            <person name="Mori M."/>
            <person name="Yoshida Y."/>
            <person name="Ohtoshi R."/>
            <person name="Malay A.D."/>
            <person name="Moran D.A.P."/>
            <person name="Tomita M."/>
            <person name="Numata K."/>
            <person name="Arakawa K."/>
        </authorList>
    </citation>
    <scope>NUCLEOTIDE SEQUENCE</scope>
</reference>
<feature type="region of interest" description="Disordered" evidence="1">
    <location>
        <begin position="1"/>
        <end position="59"/>
    </location>
</feature>
<evidence type="ECO:0000313" key="2">
    <source>
        <dbReference type="EMBL" id="GFY26438.1"/>
    </source>
</evidence>
<accession>A0A8X6W1A2</accession>
<dbReference type="EMBL" id="BMAU01021376">
    <property type="protein sequence ID" value="GFY26438.1"/>
    <property type="molecule type" value="Genomic_DNA"/>
</dbReference>
<dbReference type="PANTHER" id="PTHR46060:SF1">
    <property type="entry name" value="MARINER MOS1 TRANSPOSASE-LIKE PROTEIN"/>
    <property type="match status" value="1"/>
</dbReference>
<dbReference type="Proteomes" id="UP000887159">
    <property type="component" value="Unassembled WGS sequence"/>
</dbReference>
<dbReference type="AlphaFoldDB" id="A0A8X6W1A2"/>
<dbReference type="InterPro" id="IPR052709">
    <property type="entry name" value="Transposase-MT_Hybrid"/>
</dbReference>
<evidence type="ECO:0000256" key="1">
    <source>
        <dbReference type="SAM" id="MobiDB-lite"/>
    </source>
</evidence>
<proteinExistence type="predicted"/>
<name>A0A8X6W1A2_TRICX</name>
<comment type="caution">
    <text evidence="2">The sequence shown here is derived from an EMBL/GenBank/DDBJ whole genome shotgun (WGS) entry which is preliminary data.</text>
</comment>
<feature type="compositionally biased region" description="Basic and acidic residues" evidence="1">
    <location>
        <begin position="35"/>
        <end position="51"/>
    </location>
</feature>
<feature type="compositionally biased region" description="Basic and acidic residues" evidence="1">
    <location>
        <begin position="8"/>
        <end position="18"/>
    </location>
</feature>
<gene>
    <name evidence="2" type="ORF">TNCV_2877701</name>
</gene>
<sequence>MAESCGKFPHEHSIERALSRQPPGVNEGGRIQPADSRRAEGRESIEDESRNGRPSVSKTTENVVRVRDLAYLDRRLAVRMIGEELNLNHTTVHQILTNELKMRKICAKMVPKTLSQLTVSWPGHNFGTLENIQMAVTDQLKAIPISEFHQFYEEWKKRLQYCVALESSNFEGDNVEL</sequence>
<dbReference type="PANTHER" id="PTHR46060">
    <property type="entry name" value="MARINER MOS1 TRANSPOSASE-LIKE PROTEIN"/>
    <property type="match status" value="1"/>
</dbReference>
<organism evidence="2 3">
    <name type="scientific">Trichonephila clavipes</name>
    <name type="common">Golden silk orbweaver</name>
    <name type="synonym">Nephila clavipes</name>
    <dbReference type="NCBI Taxonomy" id="2585209"/>
    <lineage>
        <taxon>Eukaryota</taxon>
        <taxon>Metazoa</taxon>
        <taxon>Ecdysozoa</taxon>
        <taxon>Arthropoda</taxon>
        <taxon>Chelicerata</taxon>
        <taxon>Arachnida</taxon>
        <taxon>Araneae</taxon>
        <taxon>Araneomorphae</taxon>
        <taxon>Entelegynae</taxon>
        <taxon>Araneoidea</taxon>
        <taxon>Nephilidae</taxon>
        <taxon>Trichonephila</taxon>
    </lineage>
</organism>
<protein>
    <submittedName>
        <fullName evidence="2">HTH_48 domain-containing protein</fullName>
    </submittedName>
</protein>
<evidence type="ECO:0000313" key="3">
    <source>
        <dbReference type="Proteomes" id="UP000887159"/>
    </source>
</evidence>